<reference evidence="1" key="2">
    <citation type="submission" date="2025-09" db="UniProtKB">
        <authorList>
            <consortium name="EnsemblPlants"/>
        </authorList>
    </citation>
    <scope>IDENTIFICATION</scope>
</reference>
<sequence length="183" mass="20162">MSSSSGYIAIPRCLMIFDGANYPDFTAFMRVHMRGLRLWGVLSGEVSCPPRPVVPPVPRTPTPVALAQDATQAVKDAAQSADDSAQADYERQVQAHPAATTAYRLDLADYTQWIDEDARAAAVLTSSVLPQYASEFMGFPTAAAQWAFLRHRYQPSGDALYLSVVRQEHELKQGDSTIDDFYT</sequence>
<accession>A0ACD5VRQ9</accession>
<name>A0ACD5VRQ9_AVESA</name>
<protein>
    <submittedName>
        <fullName evidence="1">Uncharacterized protein</fullName>
    </submittedName>
</protein>
<evidence type="ECO:0000313" key="2">
    <source>
        <dbReference type="Proteomes" id="UP001732700"/>
    </source>
</evidence>
<evidence type="ECO:0000313" key="1">
    <source>
        <dbReference type="EnsemblPlants" id="AVESA.00010b.r2.3CG0481140.1.CDS.1"/>
    </source>
</evidence>
<reference evidence="1" key="1">
    <citation type="submission" date="2021-05" db="EMBL/GenBank/DDBJ databases">
        <authorList>
            <person name="Scholz U."/>
            <person name="Mascher M."/>
            <person name="Fiebig A."/>
        </authorList>
    </citation>
    <scope>NUCLEOTIDE SEQUENCE [LARGE SCALE GENOMIC DNA]</scope>
</reference>
<dbReference type="EnsemblPlants" id="AVESA.00010b.r2.3CG0481140.1">
    <property type="protein sequence ID" value="AVESA.00010b.r2.3CG0481140.1.CDS.1"/>
    <property type="gene ID" value="AVESA.00010b.r2.3CG0481140"/>
</dbReference>
<proteinExistence type="predicted"/>
<organism evidence="1 2">
    <name type="scientific">Avena sativa</name>
    <name type="common">Oat</name>
    <dbReference type="NCBI Taxonomy" id="4498"/>
    <lineage>
        <taxon>Eukaryota</taxon>
        <taxon>Viridiplantae</taxon>
        <taxon>Streptophyta</taxon>
        <taxon>Embryophyta</taxon>
        <taxon>Tracheophyta</taxon>
        <taxon>Spermatophyta</taxon>
        <taxon>Magnoliopsida</taxon>
        <taxon>Liliopsida</taxon>
        <taxon>Poales</taxon>
        <taxon>Poaceae</taxon>
        <taxon>BOP clade</taxon>
        <taxon>Pooideae</taxon>
        <taxon>Poodae</taxon>
        <taxon>Poeae</taxon>
        <taxon>Poeae Chloroplast Group 1 (Aveneae type)</taxon>
        <taxon>Aveninae</taxon>
        <taxon>Avena</taxon>
    </lineage>
</organism>
<keyword evidence="2" id="KW-1185">Reference proteome</keyword>
<dbReference type="Proteomes" id="UP001732700">
    <property type="component" value="Chromosome 3C"/>
</dbReference>